<gene>
    <name evidence="3" type="ORF">I5M27_05190</name>
</gene>
<reference evidence="3 4" key="1">
    <citation type="submission" date="2020-12" db="EMBL/GenBank/DDBJ databases">
        <title>Bacterial novel species Adhaeribacter sp. BT258 isolated from soil.</title>
        <authorList>
            <person name="Jung H.-Y."/>
        </authorList>
    </citation>
    <scope>NUCLEOTIDE SEQUENCE [LARGE SCALE GENOMIC DNA]</scope>
    <source>
        <strain evidence="3 4">BT258</strain>
    </source>
</reference>
<name>A0ABS1BZ91_9BACT</name>
<evidence type="ECO:0000313" key="3">
    <source>
        <dbReference type="EMBL" id="MBK0402368.1"/>
    </source>
</evidence>
<organism evidence="3 4">
    <name type="scientific">Adhaeribacter terrigena</name>
    <dbReference type="NCBI Taxonomy" id="2793070"/>
    <lineage>
        <taxon>Bacteria</taxon>
        <taxon>Pseudomonadati</taxon>
        <taxon>Bacteroidota</taxon>
        <taxon>Cytophagia</taxon>
        <taxon>Cytophagales</taxon>
        <taxon>Hymenobacteraceae</taxon>
        <taxon>Adhaeribacter</taxon>
    </lineage>
</organism>
<feature type="signal peptide" evidence="2">
    <location>
        <begin position="1"/>
        <end position="20"/>
    </location>
</feature>
<dbReference type="Proteomes" id="UP000644147">
    <property type="component" value="Unassembled WGS sequence"/>
</dbReference>
<feature type="transmembrane region" description="Helical" evidence="1">
    <location>
        <begin position="194"/>
        <end position="213"/>
    </location>
</feature>
<evidence type="ECO:0000256" key="1">
    <source>
        <dbReference type="SAM" id="Phobius"/>
    </source>
</evidence>
<keyword evidence="1" id="KW-0472">Membrane</keyword>
<keyword evidence="1" id="KW-1133">Transmembrane helix</keyword>
<evidence type="ECO:0000313" key="4">
    <source>
        <dbReference type="Proteomes" id="UP000644147"/>
    </source>
</evidence>
<feature type="chain" id="PRO_5046737536" evidence="2">
    <location>
        <begin position="21"/>
        <end position="216"/>
    </location>
</feature>
<evidence type="ECO:0000256" key="2">
    <source>
        <dbReference type="SAM" id="SignalP"/>
    </source>
</evidence>
<dbReference type="EMBL" id="JAEHFX010000002">
    <property type="protein sequence ID" value="MBK0402368.1"/>
    <property type="molecule type" value="Genomic_DNA"/>
</dbReference>
<accession>A0ABS1BZ91</accession>
<comment type="caution">
    <text evidence="3">The sequence shown here is derived from an EMBL/GenBank/DDBJ whole genome shotgun (WGS) entry which is preliminary data.</text>
</comment>
<keyword evidence="1" id="KW-0812">Transmembrane</keyword>
<dbReference type="RefSeq" id="WP_200505116.1">
    <property type="nucleotide sequence ID" value="NZ_JAEHFX010000002.1"/>
</dbReference>
<sequence length="216" mass="23903">MKSFFLSLFLFLLQVSCSFGQDVITTIRGIAFHAKIESETEQTIRYKKTDNTTAVYSMAKTDIHLIKYENGSQLFLNPVLPEPSPEPKANFPLTASGKPATNAFNRADTLTLKELYTLGKADASIYYKGYKEAGTYTFISSFLFWPAGMVTAISTASTPPKARNFTYPDASLGKNPEYVRGYHGNARKIKSKKVWSNFGAGFGTALGLAILYVSRQ</sequence>
<keyword evidence="2" id="KW-0732">Signal</keyword>
<protein>
    <submittedName>
        <fullName evidence="3">Uncharacterized protein</fullName>
    </submittedName>
</protein>
<keyword evidence="4" id="KW-1185">Reference proteome</keyword>
<proteinExistence type="predicted"/>